<reference evidence="2" key="1">
    <citation type="submission" date="2017-04" db="EMBL/GenBank/DDBJ databases">
        <title>Unveiling RNA virosphere associated with marine microorganisms.</title>
        <authorList>
            <person name="Urayama S."/>
            <person name="Takaki Y."/>
            <person name="Nishi S."/>
            <person name="Yoshida Y."/>
            <person name="Deguchi S."/>
            <person name="Takai K."/>
            <person name="Nunoura T."/>
        </authorList>
    </citation>
    <scope>NUCLEOTIDE SEQUENCE</scope>
</reference>
<comment type="caution">
    <text evidence="2">The sequence shown here is derived from an EMBL/GenBank/DDBJ whole genome shotgun (WGS) entry which is preliminary data.</text>
</comment>
<organism evidence="2">
    <name type="scientific">viral metagenome</name>
    <dbReference type="NCBI Taxonomy" id="1070528"/>
    <lineage>
        <taxon>unclassified sequences</taxon>
        <taxon>metagenomes</taxon>
        <taxon>organismal metagenomes</taxon>
    </lineage>
</organism>
<feature type="transmembrane region" description="Helical" evidence="1">
    <location>
        <begin position="450"/>
        <end position="468"/>
    </location>
</feature>
<feature type="transmembrane region" description="Helical" evidence="1">
    <location>
        <begin position="376"/>
        <end position="394"/>
    </location>
</feature>
<keyword evidence="1" id="KW-1133">Transmembrane helix</keyword>
<accession>A0A2V0RJR6</accession>
<keyword evidence="1" id="KW-0812">Transmembrane</keyword>
<evidence type="ECO:0000256" key="1">
    <source>
        <dbReference type="SAM" id="Phobius"/>
    </source>
</evidence>
<feature type="transmembrane region" description="Helical" evidence="1">
    <location>
        <begin position="406"/>
        <end position="430"/>
    </location>
</feature>
<dbReference type="EMBL" id="BDQD01000179">
    <property type="protein sequence ID" value="GBH22745.1"/>
    <property type="molecule type" value="Genomic_RNA"/>
</dbReference>
<evidence type="ECO:0000313" key="2">
    <source>
        <dbReference type="EMBL" id="GBH22745.1"/>
    </source>
</evidence>
<dbReference type="AlphaFoldDB" id="A0A2V0RJR6"/>
<proteinExistence type="predicted"/>
<name>A0A2V0RJR6_9ZZZZ</name>
<feature type="transmembrane region" description="Helical" evidence="1">
    <location>
        <begin position="480"/>
        <end position="507"/>
    </location>
</feature>
<feature type="transmembrane region" description="Helical" evidence="1">
    <location>
        <begin position="527"/>
        <end position="554"/>
    </location>
</feature>
<sequence>MLITIGVILASHQSLVMKGHYQEMADKIFDSGNFDQMSVPSELSFAPNNEEIPAIWKNLPRDANGKLVPSLTDYKIYDAVSNGRRPVGIEIMRLQGDSELYVGRDNNSEVHEMTPEQAGNIRNNASDRYGLNTPDELTLTREVGNELVIDKESTQLNRLWSKYVQRKQVGQSVVSTDGTNIESLVGADNILIDDVNVASTVKAGDLFSGSGIPSGTRIKAIGIAADGRTSLTLSNAVEATITAGTDYSLHRGNMYFNRSITEENDFMNMPAINSHETVETDLSAAELLDLNAGPDTGTVTHEVKTVVEREALNTEMGMASNEDLDSFLQLDENGQTVEMENLKAARATAEENLTNAFTEGTGEDTLRIAGGAGSGYALHAAGLVGGLVAGWVAEKSVEWLDPNHKLGLYGDSALSGALAGGGMAVATAVGTNLLAGSSSLFAGMALGPEILAGAAAGVVGTAVSKAIYDRMMNKGYSEKAAYAASTTTGATAGGFTAGVIVTGAVVLTGVETGELIGGVIGTVGGPLGAAAGVVVGGLIGAGVGAVVGGVMSLWHSLW</sequence>
<protein>
    <submittedName>
        <fullName evidence="2">Uncharacterized protein</fullName>
    </submittedName>
</protein>
<keyword evidence="1" id="KW-0472">Membrane</keyword>